<dbReference type="GO" id="GO:0003676">
    <property type="term" value="F:nucleic acid binding"/>
    <property type="evidence" value="ECO:0007669"/>
    <property type="project" value="InterPro"/>
</dbReference>
<dbReference type="SUPFAM" id="SSF52540">
    <property type="entry name" value="P-loop containing nucleoside triphosphate hydrolases"/>
    <property type="match status" value="1"/>
</dbReference>
<organism evidence="13 14">
    <name type="scientific">Paenibacillus crassostreae</name>
    <dbReference type="NCBI Taxonomy" id="1763538"/>
    <lineage>
        <taxon>Bacteria</taxon>
        <taxon>Bacillati</taxon>
        <taxon>Bacillota</taxon>
        <taxon>Bacilli</taxon>
        <taxon>Bacillales</taxon>
        <taxon>Paenibacillaceae</taxon>
        <taxon>Paenibacillus</taxon>
    </lineage>
</organism>
<evidence type="ECO:0000256" key="1">
    <source>
        <dbReference type="ARBA" id="ARBA00006847"/>
    </source>
</evidence>
<dbReference type="RefSeq" id="WP_068659275.1">
    <property type="nucleotide sequence ID" value="NZ_CP017770.1"/>
</dbReference>
<evidence type="ECO:0000313" key="13">
    <source>
        <dbReference type="EMBL" id="OAB73082.1"/>
    </source>
</evidence>
<keyword evidence="8" id="KW-0067">ATP-binding</keyword>
<dbReference type="GO" id="GO:0005524">
    <property type="term" value="F:ATP binding"/>
    <property type="evidence" value="ECO:0007669"/>
    <property type="project" value="UniProtKB-KW"/>
</dbReference>
<dbReference type="InterPro" id="IPR006483">
    <property type="entry name" value="CRISPR-assoc_Cas3_HD"/>
</dbReference>
<dbReference type="Pfam" id="PF22590">
    <property type="entry name" value="Cas3-like_C_2"/>
    <property type="match status" value="1"/>
</dbReference>
<evidence type="ECO:0000256" key="5">
    <source>
        <dbReference type="ARBA" id="ARBA00022741"/>
    </source>
</evidence>
<dbReference type="SMART" id="SM00487">
    <property type="entry name" value="DEXDc"/>
    <property type="match status" value="1"/>
</dbReference>
<feature type="domain" description="HD Cas3-type" evidence="12">
    <location>
        <begin position="8"/>
        <end position="214"/>
    </location>
</feature>
<dbReference type="GO" id="GO:0046872">
    <property type="term" value="F:metal ion binding"/>
    <property type="evidence" value="ECO:0007669"/>
    <property type="project" value="UniProtKB-KW"/>
</dbReference>
<evidence type="ECO:0000256" key="7">
    <source>
        <dbReference type="ARBA" id="ARBA00022806"/>
    </source>
</evidence>
<dbReference type="InterPro" id="IPR038257">
    <property type="entry name" value="CRISPR-assoc_Cas3_HD_sf"/>
</dbReference>
<dbReference type="Pfam" id="PF01966">
    <property type="entry name" value="HD"/>
    <property type="match status" value="1"/>
</dbReference>
<dbReference type="PROSITE" id="PS51192">
    <property type="entry name" value="HELICASE_ATP_BIND_1"/>
    <property type="match status" value="1"/>
</dbReference>
<dbReference type="NCBIfam" id="TIGR01587">
    <property type="entry name" value="cas3_core"/>
    <property type="match status" value="1"/>
</dbReference>
<keyword evidence="14" id="KW-1185">Reference proteome</keyword>
<reference evidence="13 14" key="1">
    <citation type="submission" date="2016-02" db="EMBL/GenBank/DDBJ databases">
        <title>Paenibacillus sp. LPB0068, isolated from Crassostrea gigas.</title>
        <authorList>
            <person name="Shin S.-K."/>
            <person name="Yi H."/>
        </authorList>
    </citation>
    <scope>NUCLEOTIDE SEQUENCE [LARGE SCALE GENOMIC DNA]</scope>
    <source>
        <strain evidence="13 14">LPB0068</strain>
    </source>
</reference>
<keyword evidence="6" id="KW-0378">Hydrolase</keyword>
<protein>
    <recommendedName>
        <fullName evidence="15">CRISPR-associated protein Cas3</fullName>
    </recommendedName>
</protein>
<dbReference type="InterPro" id="IPR001650">
    <property type="entry name" value="Helicase_C-like"/>
</dbReference>
<sequence length="811" mass="92517">MIAHMRKSDYKEQTVQEHLEAVSDIAKEFGKKVNVQSMAELAGYLHDMGKNTKAFSTYIENAVKKLGAPSVKIDHSSAGAKYLYERYYIDSPEKLSESISNMVIEMVGMVILSHHSGLQNFLQTDGSQSDFFKRVCREDLPHYEEVCTTFLNVQGNQEKVEELYQASLKEMKSFLLQYQQLSKQWQGKSHISRYVYYSILMKYIFSCLIDADRTDSRRFDEDDHSDLYPSNQLFFKESYDHLIDQLQEWVAGPEASHPINELRAVMSEQCDRLAEEPSSIYQLSIPTGGGKTFASLRYALKHAHLQAKDRIIYVVPYTTILEQNADAVRKIIKNKDMVLEHHANVIDDAESDDELDFYQKPSLKQMQLARDNWDHPIIFTTMVQFLDTFYGKGTRKARRLHNLTNAIVIFDEVQSVPIKHIPLFNSAVNFLHYFGKSSIILCTATQPSLTATAYPLLMDVDAEMVRDLPDVVKAFQRVSIKSKVKTQGWNANEICDFALDELENKQSLLIILNTKKAVLNVYHELKESSGYSVYHLSTSMCPQHRKDILQEVKKKLKSGDEKVICVSTQLIEAGVDISFECVIRSLAGLDSIAQAAGRCNRNGEYANGFVYIIRAHDEELSKLPEIALGQKVTEQDVLTRSELAEDLLSPAAIQTYFDFYLTKAAREIRMIDFKLNIPLIELIDQSKKYFEAVPQGSPRTSVRSMYKTLESRFEVIEAPTTGILVPYHAEGRDLIADLNEEIRDYDQLNLLLKKAQLYSVNVYSHTLRQLVKEDLIFPLHTEGVYALKDGGYHKEFGLSLTGEGELSQSIF</sequence>
<dbReference type="CDD" id="cd09641">
    <property type="entry name" value="Cas3''_I"/>
    <property type="match status" value="1"/>
</dbReference>
<evidence type="ECO:0000256" key="6">
    <source>
        <dbReference type="ARBA" id="ARBA00022801"/>
    </source>
</evidence>
<dbReference type="GO" id="GO:0004386">
    <property type="term" value="F:helicase activity"/>
    <property type="evidence" value="ECO:0007669"/>
    <property type="project" value="UniProtKB-KW"/>
</dbReference>
<dbReference type="InterPro" id="IPR006474">
    <property type="entry name" value="Helicase_Cas3_CRISPR-ass_core"/>
</dbReference>
<evidence type="ECO:0008006" key="15">
    <source>
        <dbReference type="Google" id="ProtNLM"/>
    </source>
</evidence>
<dbReference type="InterPro" id="IPR054712">
    <property type="entry name" value="Cas3-like_dom"/>
</dbReference>
<keyword evidence="7" id="KW-0347">Helicase</keyword>
<dbReference type="KEGG" id="pcx:LPB68_05970"/>
<evidence type="ECO:0000313" key="14">
    <source>
        <dbReference type="Proteomes" id="UP000077134"/>
    </source>
</evidence>
<keyword evidence="5" id="KW-0547">Nucleotide-binding</keyword>
<evidence type="ECO:0000256" key="2">
    <source>
        <dbReference type="ARBA" id="ARBA00009046"/>
    </source>
</evidence>
<dbReference type="OrthoDB" id="9810236at2"/>
<dbReference type="PROSITE" id="PS51194">
    <property type="entry name" value="HELICASE_CTER"/>
    <property type="match status" value="1"/>
</dbReference>
<dbReference type="AlphaFoldDB" id="A0A167CDS9"/>
<dbReference type="GO" id="GO:0016787">
    <property type="term" value="F:hydrolase activity"/>
    <property type="evidence" value="ECO:0007669"/>
    <property type="project" value="UniProtKB-KW"/>
</dbReference>
<dbReference type="NCBIfam" id="TIGR01596">
    <property type="entry name" value="cas3_HD"/>
    <property type="match status" value="1"/>
</dbReference>
<evidence type="ECO:0000256" key="4">
    <source>
        <dbReference type="ARBA" id="ARBA00022723"/>
    </source>
</evidence>
<feature type="domain" description="Helicase C-terminal" evidence="11">
    <location>
        <begin position="494"/>
        <end position="649"/>
    </location>
</feature>
<comment type="caution">
    <text evidence="13">The sequence shown here is derived from an EMBL/GenBank/DDBJ whole genome shotgun (WGS) entry which is preliminary data.</text>
</comment>
<keyword evidence="4" id="KW-0479">Metal-binding</keyword>
<dbReference type="SMART" id="SM00490">
    <property type="entry name" value="HELICc"/>
    <property type="match status" value="1"/>
</dbReference>
<dbReference type="InterPro" id="IPR027417">
    <property type="entry name" value="P-loop_NTPase"/>
</dbReference>
<dbReference type="SUPFAM" id="SSF109604">
    <property type="entry name" value="HD-domain/PDEase-like"/>
    <property type="match status" value="1"/>
</dbReference>
<evidence type="ECO:0000259" key="12">
    <source>
        <dbReference type="PROSITE" id="PS51643"/>
    </source>
</evidence>
<accession>A0A167CDS9</accession>
<dbReference type="Pfam" id="PF00270">
    <property type="entry name" value="DEAD"/>
    <property type="match status" value="1"/>
</dbReference>
<dbReference type="InterPro" id="IPR011545">
    <property type="entry name" value="DEAD/DEAH_box_helicase_dom"/>
</dbReference>
<evidence type="ECO:0000256" key="3">
    <source>
        <dbReference type="ARBA" id="ARBA00022722"/>
    </source>
</evidence>
<dbReference type="InterPro" id="IPR006674">
    <property type="entry name" value="HD_domain"/>
</dbReference>
<comment type="similarity">
    <text evidence="1">In the N-terminal section; belongs to the CRISPR-associated nuclease Cas3-HD family.</text>
</comment>
<keyword evidence="9" id="KW-0051">Antiviral defense</keyword>
<evidence type="ECO:0000259" key="11">
    <source>
        <dbReference type="PROSITE" id="PS51194"/>
    </source>
</evidence>
<dbReference type="Gene3D" id="3.40.50.300">
    <property type="entry name" value="P-loop containing nucleotide triphosphate hydrolases"/>
    <property type="match status" value="2"/>
</dbReference>
<dbReference type="InterPro" id="IPR014001">
    <property type="entry name" value="Helicase_ATP-bd"/>
</dbReference>
<dbReference type="Gene3D" id="1.10.3210.30">
    <property type="match status" value="1"/>
</dbReference>
<comment type="similarity">
    <text evidence="2">In the central section; belongs to the CRISPR-associated helicase Cas3 family.</text>
</comment>
<keyword evidence="3" id="KW-0540">Nuclease</keyword>
<evidence type="ECO:0000259" key="10">
    <source>
        <dbReference type="PROSITE" id="PS51192"/>
    </source>
</evidence>
<name>A0A167CDS9_9BACL</name>
<dbReference type="PROSITE" id="PS51643">
    <property type="entry name" value="HD_CAS3"/>
    <property type="match status" value="1"/>
</dbReference>
<dbReference type="GO" id="GO:0004518">
    <property type="term" value="F:nuclease activity"/>
    <property type="evidence" value="ECO:0007669"/>
    <property type="project" value="UniProtKB-KW"/>
</dbReference>
<dbReference type="GO" id="GO:0051607">
    <property type="term" value="P:defense response to virus"/>
    <property type="evidence" value="ECO:0007669"/>
    <property type="project" value="UniProtKB-KW"/>
</dbReference>
<feature type="domain" description="Helicase ATP-binding" evidence="10">
    <location>
        <begin position="272"/>
        <end position="464"/>
    </location>
</feature>
<dbReference type="Proteomes" id="UP000077134">
    <property type="component" value="Unassembled WGS sequence"/>
</dbReference>
<evidence type="ECO:0000256" key="9">
    <source>
        <dbReference type="ARBA" id="ARBA00023118"/>
    </source>
</evidence>
<dbReference type="CDD" id="cd17930">
    <property type="entry name" value="DEXHc_cas3"/>
    <property type="match status" value="1"/>
</dbReference>
<dbReference type="EMBL" id="LSFN01000026">
    <property type="protein sequence ID" value="OAB73082.1"/>
    <property type="molecule type" value="Genomic_DNA"/>
</dbReference>
<gene>
    <name evidence="13" type="ORF">PNBC_14320</name>
</gene>
<proteinExistence type="inferred from homology"/>
<dbReference type="STRING" id="1763538.LPB68_05970"/>
<evidence type="ECO:0000256" key="8">
    <source>
        <dbReference type="ARBA" id="ARBA00022840"/>
    </source>
</evidence>